<dbReference type="EMBL" id="VSSQ01068950">
    <property type="protein sequence ID" value="MPN21065.1"/>
    <property type="molecule type" value="Genomic_DNA"/>
</dbReference>
<protein>
    <recommendedName>
        <fullName evidence="2">Phage shock protein A</fullName>
    </recommendedName>
</protein>
<comment type="caution">
    <text evidence="1">The sequence shown here is derived from an EMBL/GenBank/DDBJ whole genome shotgun (WGS) entry which is preliminary data.</text>
</comment>
<reference evidence="1" key="1">
    <citation type="submission" date="2019-08" db="EMBL/GenBank/DDBJ databases">
        <authorList>
            <person name="Kucharzyk K."/>
            <person name="Murdoch R.W."/>
            <person name="Higgins S."/>
            <person name="Loffler F."/>
        </authorList>
    </citation>
    <scope>NUCLEOTIDE SEQUENCE</scope>
</reference>
<proteinExistence type="predicted"/>
<name>A0A645G354_9ZZZZ</name>
<dbReference type="AlphaFoldDB" id="A0A645G354"/>
<sequence>MKIQIARLNSEFDELGAKVKFALGQGRDDLAEAAIARQTDIEDLMPVLQSTLHEHQTKANELESYVVALNAKQRELTQALREFAASRQAEVGNLDGRQAARVADAERAFGDVLVRQGGVETSLNETRQDAGKLRELTEMQRQHRIAERLAAAKAEQAQ</sequence>
<evidence type="ECO:0000313" key="1">
    <source>
        <dbReference type="EMBL" id="MPN21065.1"/>
    </source>
</evidence>
<accession>A0A645G354</accession>
<evidence type="ECO:0008006" key="2">
    <source>
        <dbReference type="Google" id="ProtNLM"/>
    </source>
</evidence>
<gene>
    <name evidence="1" type="ORF">SDC9_168444</name>
</gene>
<organism evidence="1">
    <name type="scientific">bioreactor metagenome</name>
    <dbReference type="NCBI Taxonomy" id="1076179"/>
    <lineage>
        <taxon>unclassified sequences</taxon>
        <taxon>metagenomes</taxon>
        <taxon>ecological metagenomes</taxon>
    </lineage>
</organism>